<dbReference type="EMBL" id="CM047900">
    <property type="protein sequence ID" value="KAJ0098364.1"/>
    <property type="molecule type" value="Genomic_DNA"/>
</dbReference>
<evidence type="ECO:0000313" key="2">
    <source>
        <dbReference type="Proteomes" id="UP001164250"/>
    </source>
</evidence>
<accession>A0ACC1BHD2</accession>
<name>A0ACC1BHD2_9ROSI</name>
<organism evidence="1 2">
    <name type="scientific">Pistacia atlantica</name>
    <dbReference type="NCBI Taxonomy" id="434234"/>
    <lineage>
        <taxon>Eukaryota</taxon>
        <taxon>Viridiplantae</taxon>
        <taxon>Streptophyta</taxon>
        <taxon>Embryophyta</taxon>
        <taxon>Tracheophyta</taxon>
        <taxon>Spermatophyta</taxon>
        <taxon>Magnoliopsida</taxon>
        <taxon>eudicotyledons</taxon>
        <taxon>Gunneridae</taxon>
        <taxon>Pentapetalae</taxon>
        <taxon>rosids</taxon>
        <taxon>malvids</taxon>
        <taxon>Sapindales</taxon>
        <taxon>Anacardiaceae</taxon>
        <taxon>Pistacia</taxon>
    </lineage>
</organism>
<reference evidence="2" key="1">
    <citation type="journal article" date="2023" name="G3 (Bethesda)">
        <title>Genome assembly and association tests identify interacting loci associated with vigor, precocity, and sex in interspecific pistachio rootstocks.</title>
        <authorList>
            <person name="Palmer W."/>
            <person name="Jacygrad E."/>
            <person name="Sagayaradj S."/>
            <person name="Cavanaugh K."/>
            <person name="Han R."/>
            <person name="Bertier L."/>
            <person name="Beede B."/>
            <person name="Kafkas S."/>
            <person name="Golino D."/>
            <person name="Preece J."/>
            <person name="Michelmore R."/>
        </authorList>
    </citation>
    <scope>NUCLEOTIDE SEQUENCE [LARGE SCALE GENOMIC DNA]</scope>
</reference>
<protein>
    <submittedName>
        <fullName evidence="1">Uncharacterized protein</fullName>
    </submittedName>
</protein>
<dbReference type="Proteomes" id="UP001164250">
    <property type="component" value="Chromosome 4"/>
</dbReference>
<gene>
    <name evidence="1" type="ORF">Patl1_19975</name>
</gene>
<comment type="caution">
    <text evidence="1">The sequence shown here is derived from an EMBL/GenBank/DDBJ whole genome shotgun (WGS) entry which is preliminary data.</text>
</comment>
<evidence type="ECO:0000313" key="1">
    <source>
        <dbReference type="EMBL" id="KAJ0098364.1"/>
    </source>
</evidence>
<keyword evidence="2" id="KW-1185">Reference proteome</keyword>
<proteinExistence type="predicted"/>
<sequence length="901" mass="99827">MQVFGLEMKKKSLFSLSVFLLLCQFASPLSDEGKALMAIKASFSNVVNVLLDWDDVHNSDFCSWRGVFCDNATLSVVSLNLSSLNLGGEISSAIGDLSNLQSIDFQGNKLTGQIPDEIGNCASLVHLDLSDNSLFGDIPFSMSKLKHLEYLNLKNNQLIGPIPSTLTQIPNLKTLDLARNRLTGEIPRIIYWSEVMQYLGLRGNALTGTLSPDMCQLTGLWYFDVRGNNLTGTIPDSIGNCTSFEILYVMAKSYLIASLFSLYVCIFTFLYVENIRDISYNQITGVIPYNIGFLQVATLSLQGNRLTGKIPEVLGLMQALAVLDLSDNELIGPIPPILGNLSYTGKLYLHGNRLTGPIPPELGNMSKLSYLQLHDNQLVGTIPAELGKLEQLFELNLANNNLEGPIPHNISSCTALNQFNVRGNHLNGSIPSSFRNLESLTYLNLSKNNFKGQIPTELGRIINLDTLDLSDNDFSGPVPASIGELEHLLTLNLSRNHFNGSLPAEFGTLKSIQIIDVSFNNLSGSIPAELGQLQNIFSLILNNNNLQGEIPVQLTNSFSLSNLNVSYNNLSGIIPPIRNFSKFSPDSFIGNPLLCGNWFGSICGPSIRKSRVIFSRAAVACIILGFITLLAMVAVAVYKSNQQKQQFNKASKKSVLAPPKLVILHMDMAIHTFDDVMRSTENLSEKYIIGYGASSTVYKCALKNSRPIAIKRLYNRYPHNLREFETELETIGSIRHRNIVSLHGYALSQWGNLLFYDYMENGSLWDLLHGKKAVDNESNLHQLILSKADDNTVMEAVDPEVSVTCMDMNNVRKTFQLALLCTKRNSLDRPTMQEVARILVSLLPASPTKSTLAPKSIDYAKFVIDKGHLRRQLQQQQVQQNKSADAQWFVRFGEVISKNSH</sequence>